<accession>A0A7R9IXP5</accession>
<name>A0A7R9IXP5_TIMCA</name>
<proteinExistence type="predicted"/>
<reference evidence="1" key="1">
    <citation type="submission" date="2020-11" db="EMBL/GenBank/DDBJ databases">
        <authorList>
            <person name="Tran Van P."/>
        </authorList>
    </citation>
    <scope>NUCLEOTIDE SEQUENCE</scope>
</reference>
<evidence type="ECO:0000313" key="1">
    <source>
        <dbReference type="EMBL" id="CAD7568888.1"/>
    </source>
</evidence>
<sequence length="306" mass="33587">MLIKELLKEDRKEETSSPDKGIMIERTLSYTEQQTTFSCLFHPTYSLTLCDLTVSNIFFSMKGKVDTNRLFVWAFEGSLAEEVDMCVFGHMKAMNRFVKNLKRNWLVGTNYSIANFPIGSSDRCCVCSVVGPTNQPGVNQSPLFKCLGAAHSFKVQTRSTAPSVEGGNSAPSVTKKNDIHGAWFVRYTTSLAWTSCLGLQIQRYQAQSPAIPKAICQAKGREGVTLTLYSPVVSSIDSHRATVSISKIVSRRRCTNPALTSGAYAARLHGVASENIVVGIRSGVFHLLLHHLGKESAFSTMAGHLL</sequence>
<dbReference type="AlphaFoldDB" id="A0A7R9IXP5"/>
<organism evidence="1">
    <name type="scientific">Timema californicum</name>
    <name type="common">California timema</name>
    <name type="synonym">Walking stick</name>
    <dbReference type="NCBI Taxonomy" id="61474"/>
    <lineage>
        <taxon>Eukaryota</taxon>
        <taxon>Metazoa</taxon>
        <taxon>Ecdysozoa</taxon>
        <taxon>Arthropoda</taxon>
        <taxon>Hexapoda</taxon>
        <taxon>Insecta</taxon>
        <taxon>Pterygota</taxon>
        <taxon>Neoptera</taxon>
        <taxon>Polyneoptera</taxon>
        <taxon>Phasmatodea</taxon>
        <taxon>Timematodea</taxon>
        <taxon>Timematoidea</taxon>
        <taxon>Timematidae</taxon>
        <taxon>Timema</taxon>
    </lineage>
</organism>
<protein>
    <submittedName>
        <fullName evidence="1">(California timema) hypothetical protein</fullName>
    </submittedName>
</protein>
<gene>
    <name evidence="1" type="ORF">TCMB3V08_LOCUS1640</name>
</gene>
<dbReference type="EMBL" id="OE179466">
    <property type="protein sequence ID" value="CAD7568888.1"/>
    <property type="molecule type" value="Genomic_DNA"/>
</dbReference>